<dbReference type="InterPro" id="IPR003960">
    <property type="entry name" value="ATPase_AAA_CS"/>
</dbReference>
<evidence type="ECO:0000256" key="2">
    <source>
        <dbReference type="ARBA" id="ARBA00006914"/>
    </source>
</evidence>
<proteinExistence type="inferred from homology"/>
<dbReference type="CDD" id="cd19527">
    <property type="entry name" value="RecA-like_PEX6_r2"/>
    <property type="match status" value="1"/>
</dbReference>
<protein>
    <recommendedName>
        <fullName evidence="8">Peroxisomal ATPase PEX6</fullName>
    </recommendedName>
    <alternativeName>
        <fullName evidence="9">Peroxin-6</fullName>
    </alternativeName>
</protein>
<name>A0A367KPY9_RHIST</name>
<dbReference type="GO" id="GO:0016887">
    <property type="term" value="F:ATP hydrolysis activity"/>
    <property type="evidence" value="ECO:0007669"/>
    <property type="project" value="InterPro"/>
</dbReference>
<dbReference type="Gene3D" id="1.10.8.60">
    <property type="match status" value="2"/>
</dbReference>
<evidence type="ECO:0000256" key="3">
    <source>
        <dbReference type="ARBA" id="ARBA00022593"/>
    </source>
</evidence>
<evidence type="ECO:0000256" key="6">
    <source>
        <dbReference type="ARBA" id="ARBA00022840"/>
    </source>
</evidence>
<dbReference type="Pfam" id="PF00004">
    <property type="entry name" value="AAA"/>
    <property type="match status" value="2"/>
</dbReference>
<evidence type="ECO:0000256" key="10">
    <source>
        <dbReference type="ARBA" id="ARBA00048778"/>
    </source>
</evidence>
<dbReference type="STRING" id="4846.A0A367KPY9"/>
<dbReference type="InterPro" id="IPR056995">
    <property type="entry name" value="PEX6_4th_dom"/>
</dbReference>
<evidence type="ECO:0000256" key="7">
    <source>
        <dbReference type="ARBA" id="ARBA00023136"/>
    </source>
</evidence>
<comment type="catalytic activity">
    <reaction evidence="10">
        <text>ATP + H2O = ADP + phosphate + H(+)</text>
        <dbReference type="Rhea" id="RHEA:13065"/>
        <dbReference type="ChEBI" id="CHEBI:15377"/>
        <dbReference type="ChEBI" id="CHEBI:15378"/>
        <dbReference type="ChEBI" id="CHEBI:30616"/>
        <dbReference type="ChEBI" id="CHEBI:43474"/>
        <dbReference type="ChEBI" id="CHEBI:456216"/>
    </reaction>
    <physiologicalReaction direction="left-to-right" evidence="10">
        <dbReference type="Rhea" id="RHEA:13066"/>
    </physiologicalReaction>
</comment>
<dbReference type="GO" id="GO:0016558">
    <property type="term" value="P:protein import into peroxisome matrix"/>
    <property type="evidence" value="ECO:0007669"/>
    <property type="project" value="TreeGrafter"/>
</dbReference>
<keyword evidence="7" id="KW-0472">Membrane</keyword>
<comment type="subcellular location">
    <subcellularLocation>
        <location evidence="1">Membrane</location>
    </subcellularLocation>
</comment>
<feature type="domain" description="AAA+ ATPase" evidence="11">
    <location>
        <begin position="521"/>
        <end position="660"/>
    </location>
</feature>
<evidence type="ECO:0000256" key="8">
    <source>
        <dbReference type="ARBA" id="ARBA00034811"/>
    </source>
</evidence>
<accession>A0A367KPY9</accession>
<dbReference type="GO" id="GO:0005829">
    <property type="term" value="C:cytosol"/>
    <property type="evidence" value="ECO:0007669"/>
    <property type="project" value="TreeGrafter"/>
</dbReference>
<evidence type="ECO:0000256" key="5">
    <source>
        <dbReference type="ARBA" id="ARBA00022801"/>
    </source>
</evidence>
<organism evidence="12 13">
    <name type="scientific">Rhizopus stolonifer</name>
    <name type="common">Rhizopus nigricans</name>
    <dbReference type="NCBI Taxonomy" id="4846"/>
    <lineage>
        <taxon>Eukaryota</taxon>
        <taxon>Fungi</taxon>
        <taxon>Fungi incertae sedis</taxon>
        <taxon>Mucoromycota</taxon>
        <taxon>Mucoromycotina</taxon>
        <taxon>Mucoromycetes</taxon>
        <taxon>Mucorales</taxon>
        <taxon>Mucorineae</taxon>
        <taxon>Rhizopodaceae</taxon>
        <taxon>Rhizopus</taxon>
    </lineage>
</organism>
<evidence type="ECO:0000256" key="9">
    <source>
        <dbReference type="ARBA" id="ARBA00034920"/>
    </source>
</evidence>
<dbReference type="Gene3D" id="3.40.50.300">
    <property type="entry name" value="P-loop containing nucleotide triphosphate hydrolases"/>
    <property type="match status" value="2"/>
</dbReference>
<dbReference type="OrthoDB" id="5553750at2759"/>
<dbReference type="Proteomes" id="UP000253551">
    <property type="component" value="Unassembled WGS sequence"/>
</dbReference>
<dbReference type="InterPro" id="IPR003593">
    <property type="entry name" value="AAA+_ATPase"/>
</dbReference>
<gene>
    <name evidence="12" type="primary">PEX6_1</name>
    <name evidence="12" type="ORF">CU098_008786</name>
</gene>
<dbReference type="EMBL" id="PJQM01000736">
    <property type="protein sequence ID" value="RCI04263.1"/>
    <property type="molecule type" value="Genomic_DNA"/>
</dbReference>
<keyword evidence="6" id="KW-0067">ATP-binding</keyword>
<dbReference type="InterPro" id="IPR003959">
    <property type="entry name" value="ATPase_AAA_core"/>
</dbReference>
<dbReference type="SUPFAM" id="SSF52540">
    <property type="entry name" value="P-loop containing nucleoside triphosphate hydrolases"/>
    <property type="match status" value="2"/>
</dbReference>
<dbReference type="PANTHER" id="PTHR23077">
    <property type="entry name" value="AAA-FAMILY ATPASE"/>
    <property type="match status" value="1"/>
</dbReference>
<comment type="similarity">
    <text evidence="2">Belongs to the AAA ATPase family.</text>
</comment>
<keyword evidence="3" id="KW-0962">Peroxisome biogenesis</keyword>
<reference evidence="12 13" key="1">
    <citation type="journal article" date="2018" name="G3 (Bethesda)">
        <title>Phylogenetic and Phylogenomic Definition of Rhizopus Species.</title>
        <authorList>
            <person name="Gryganskyi A.P."/>
            <person name="Golan J."/>
            <person name="Dolatabadi S."/>
            <person name="Mondo S."/>
            <person name="Robb S."/>
            <person name="Idnurm A."/>
            <person name="Muszewska A."/>
            <person name="Steczkiewicz K."/>
            <person name="Masonjones S."/>
            <person name="Liao H.L."/>
            <person name="Gajdeczka M.T."/>
            <person name="Anike F."/>
            <person name="Vuek A."/>
            <person name="Anishchenko I.M."/>
            <person name="Voigt K."/>
            <person name="de Hoog G.S."/>
            <person name="Smith M.E."/>
            <person name="Heitman J."/>
            <person name="Vilgalys R."/>
            <person name="Stajich J.E."/>
        </authorList>
    </citation>
    <scope>NUCLEOTIDE SEQUENCE [LARGE SCALE GENOMIC DNA]</scope>
    <source>
        <strain evidence="12 13">LSU 92-RS-03</strain>
    </source>
</reference>
<dbReference type="AlphaFoldDB" id="A0A367KPY9"/>
<dbReference type="FunFam" id="3.40.50.300:FF:000109">
    <property type="entry name" value="Peroxisomal biogenesis factor 6"/>
    <property type="match status" value="1"/>
</dbReference>
<keyword evidence="13" id="KW-1185">Reference proteome</keyword>
<keyword evidence="5" id="KW-0378">Hydrolase</keyword>
<keyword evidence="4" id="KW-0547">Nucleotide-binding</keyword>
<dbReference type="GO" id="GO:0005524">
    <property type="term" value="F:ATP binding"/>
    <property type="evidence" value="ECO:0007669"/>
    <property type="project" value="UniProtKB-KW"/>
</dbReference>
<evidence type="ECO:0000256" key="4">
    <source>
        <dbReference type="ARBA" id="ARBA00022741"/>
    </source>
</evidence>
<sequence length="1089" mass="120375">MTVSTFANLSLVHSKEDQWISVSKDLWNLVASTDLDREHIAVSVTLPSLAKNLTVNNKNSQSSLTSFLARCKSSTEGKGKGTVYISSYIIKSIYGEDALSQLDEVRDNEETEDEPWQDNADCTVEIKRVELIELDEVIIGALNKKSFDFAQKDQKALSTLFLEKIIRSSGQYEFEGGLCYKILMTNPVKQGYIYSSERTRFLLIDLPEPNTRKKSKESLSTLSSVSFNVLNSRQGINVIEPQEFSVKMLDKKWPEARLCPLPNPQEDDESRVFMEIKDLAKCNIFSGDWVLVSANEPKKSRLCKAYGVEDAWEDRDTIYMPPALYFNLELPIPPAKIDNAKVTITRVENPPSDGAPISPAVTIARIASPTSMDKALQSTCLDSLKQWFEQKERIVCKDDVITIPINEDSTRLKSSDDDSCFKSYEQPTGLAYFKVIHLNLGDENNTQIHPSYYGSGRRIVPSKTQMVQTGVEYSRVPVGHISHYYNFLEQLPLIRSSSSTYNQIYELVSSSLHFVGLDFELSCNALFHGPRGGGKSTLVKEVAEALGVHVYEFSIYDILSDTDAKTEAHLRAKFDKAAALAPCVVLIRHMEGLAKKSAVVESGQEPLLATVLENCIKNVNSTHTTTGYPVMVIATTGDIDTLPSSVLSCFRHEMAIQAPDEKTRLQMLTNILYNSPLSPDVSLSELATQTAALVAKDLIDLVGRAGVLSLQRVDCAIHRKTDDLEAEGSTNSPDTSAITASDIHAAGITLTATDFDAALGEARASYSDSIGAPKIPNVTWDDVGGLAHVKDDILDTIQLPLEHPELFGAGLKKRSGILLYGPPGTGKTLLAKAIATSCSLNFFSVKGPELLNMYIGESEANVRRVFQRARDAKPCVIFFDELDSVAPKRGEKGDSGGVMDRIVSQLLAELDGMGEGGEDAGAGDVFVIGATNRPDLLDPALLRPGRFDKLLYLGVSQDHESQLRIIEALTRKFRLHPDLDLSRVSERCPFHYTGADFYALCSDSMLKAMTRVAESIETKVNKLNEEKRPDLPDPVTSQYYLSHLVTPDEIAVQVEEIDFIKALDELIPSVSATELEHYSKVREKFEKEK</sequence>
<dbReference type="Pfam" id="PF23315">
    <property type="entry name" value="PEX6_4th"/>
    <property type="match status" value="1"/>
</dbReference>
<dbReference type="PROSITE" id="PS00674">
    <property type="entry name" value="AAA"/>
    <property type="match status" value="1"/>
</dbReference>
<evidence type="ECO:0000259" key="11">
    <source>
        <dbReference type="SMART" id="SM00382"/>
    </source>
</evidence>
<feature type="domain" description="AAA+ ATPase" evidence="11">
    <location>
        <begin position="813"/>
        <end position="957"/>
    </location>
</feature>
<dbReference type="GO" id="GO:0005778">
    <property type="term" value="C:peroxisomal membrane"/>
    <property type="evidence" value="ECO:0007669"/>
    <property type="project" value="TreeGrafter"/>
</dbReference>
<comment type="caution">
    <text evidence="12">The sequence shown here is derived from an EMBL/GenBank/DDBJ whole genome shotgun (WGS) entry which is preliminary data.</text>
</comment>
<evidence type="ECO:0000313" key="12">
    <source>
        <dbReference type="EMBL" id="RCI04263.1"/>
    </source>
</evidence>
<dbReference type="PANTHER" id="PTHR23077:SF9">
    <property type="entry name" value="PEROXISOMAL ATPASE PEX6"/>
    <property type="match status" value="1"/>
</dbReference>
<dbReference type="FunFam" id="1.10.8.60:FF:000039">
    <property type="entry name" value="peroxisome biogenesis factor 6"/>
    <property type="match status" value="1"/>
</dbReference>
<dbReference type="InterPro" id="IPR047533">
    <property type="entry name" value="RecA-like_PEX6_r2"/>
</dbReference>
<evidence type="ECO:0000313" key="13">
    <source>
        <dbReference type="Proteomes" id="UP000253551"/>
    </source>
</evidence>
<dbReference type="InterPro" id="IPR050168">
    <property type="entry name" value="AAA_ATPase_domain"/>
</dbReference>
<dbReference type="SMART" id="SM00382">
    <property type="entry name" value="AAA"/>
    <property type="match status" value="2"/>
</dbReference>
<evidence type="ECO:0000256" key="1">
    <source>
        <dbReference type="ARBA" id="ARBA00004370"/>
    </source>
</evidence>
<dbReference type="InterPro" id="IPR027417">
    <property type="entry name" value="P-loop_NTPase"/>
</dbReference>